<name>A0AAV7VSC6_PLEWA</name>
<comment type="caution">
    <text evidence="2">The sequence shown here is derived from an EMBL/GenBank/DDBJ whole genome shotgun (WGS) entry which is preliminary data.</text>
</comment>
<organism evidence="2 3">
    <name type="scientific">Pleurodeles waltl</name>
    <name type="common">Iberian ribbed newt</name>
    <dbReference type="NCBI Taxonomy" id="8319"/>
    <lineage>
        <taxon>Eukaryota</taxon>
        <taxon>Metazoa</taxon>
        <taxon>Chordata</taxon>
        <taxon>Craniata</taxon>
        <taxon>Vertebrata</taxon>
        <taxon>Euteleostomi</taxon>
        <taxon>Amphibia</taxon>
        <taxon>Batrachia</taxon>
        <taxon>Caudata</taxon>
        <taxon>Salamandroidea</taxon>
        <taxon>Salamandridae</taxon>
        <taxon>Pleurodelinae</taxon>
        <taxon>Pleurodeles</taxon>
    </lineage>
</organism>
<proteinExistence type="predicted"/>
<dbReference type="Proteomes" id="UP001066276">
    <property type="component" value="Chromosome 2_1"/>
</dbReference>
<protein>
    <submittedName>
        <fullName evidence="2">Uncharacterized protein</fullName>
    </submittedName>
</protein>
<reference evidence="2" key="1">
    <citation type="journal article" date="2022" name="bioRxiv">
        <title>Sequencing and chromosome-scale assembly of the giantPleurodeles waltlgenome.</title>
        <authorList>
            <person name="Brown T."/>
            <person name="Elewa A."/>
            <person name="Iarovenko S."/>
            <person name="Subramanian E."/>
            <person name="Araus A.J."/>
            <person name="Petzold A."/>
            <person name="Susuki M."/>
            <person name="Suzuki K.-i.T."/>
            <person name="Hayashi T."/>
            <person name="Toyoda A."/>
            <person name="Oliveira C."/>
            <person name="Osipova E."/>
            <person name="Leigh N.D."/>
            <person name="Simon A."/>
            <person name="Yun M.H."/>
        </authorList>
    </citation>
    <scope>NUCLEOTIDE SEQUENCE</scope>
    <source>
        <strain evidence="2">20211129_DDA</strain>
        <tissue evidence="2">Liver</tissue>
    </source>
</reference>
<sequence length="118" mass="13210">MGSARQEAPATHRMQQRHQAPPDRKAAPRLQAPNDRILPYGRCRPTSIPIQQRQQEISSSTAGSVLKGREKHLQPRPKPHLQAAPEVTGKPAHGTLRWWKQGHRHRSPVQALPLQAAV</sequence>
<evidence type="ECO:0000313" key="2">
    <source>
        <dbReference type="EMBL" id="KAJ1203491.1"/>
    </source>
</evidence>
<evidence type="ECO:0000313" key="3">
    <source>
        <dbReference type="Proteomes" id="UP001066276"/>
    </source>
</evidence>
<gene>
    <name evidence="2" type="ORF">NDU88_007276</name>
</gene>
<dbReference type="EMBL" id="JANPWB010000003">
    <property type="protein sequence ID" value="KAJ1203491.1"/>
    <property type="molecule type" value="Genomic_DNA"/>
</dbReference>
<feature type="region of interest" description="Disordered" evidence="1">
    <location>
        <begin position="1"/>
        <end position="91"/>
    </location>
</feature>
<feature type="compositionally biased region" description="Polar residues" evidence="1">
    <location>
        <begin position="48"/>
        <end position="63"/>
    </location>
</feature>
<keyword evidence="3" id="KW-1185">Reference proteome</keyword>
<accession>A0AAV7VSC6</accession>
<dbReference type="AlphaFoldDB" id="A0AAV7VSC6"/>
<evidence type="ECO:0000256" key="1">
    <source>
        <dbReference type="SAM" id="MobiDB-lite"/>
    </source>
</evidence>